<dbReference type="InterPro" id="IPR011009">
    <property type="entry name" value="Kinase-like_dom_sf"/>
</dbReference>
<dbReference type="Gene3D" id="3.30.200.20">
    <property type="entry name" value="Phosphorylase Kinase, domain 1"/>
    <property type="match status" value="1"/>
</dbReference>
<dbReference type="AlphaFoldDB" id="A0A7G5GU16"/>
<dbReference type="InterPro" id="IPR051678">
    <property type="entry name" value="AGP_Transferase"/>
</dbReference>
<keyword evidence="3" id="KW-1185">Reference proteome</keyword>
<dbReference type="EMBL" id="CP059732">
    <property type="protein sequence ID" value="QMW02358.1"/>
    <property type="molecule type" value="Genomic_DNA"/>
</dbReference>
<dbReference type="GO" id="GO:0016740">
    <property type="term" value="F:transferase activity"/>
    <property type="evidence" value="ECO:0007669"/>
    <property type="project" value="UniProtKB-KW"/>
</dbReference>
<evidence type="ECO:0000259" key="1">
    <source>
        <dbReference type="Pfam" id="PF01636"/>
    </source>
</evidence>
<protein>
    <submittedName>
        <fullName evidence="2">Aminoglycoside phosphotransferase family protein</fullName>
    </submittedName>
</protein>
<dbReference type="Pfam" id="PF01636">
    <property type="entry name" value="APH"/>
    <property type="match status" value="1"/>
</dbReference>
<feature type="domain" description="Aminoglycoside phosphotransferase" evidence="1">
    <location>
        <begin position="22"/>
        <end position="239"/>
    </location>
</feature>
<sequence>MLDQLKNTILACFPDLADATFTLLTTGWDSVAVDIDDRLVFKFPRDPEAIEALRREATMLTVIRPSVTIQVPDLEFFEKPVTFSKHTKLKGEPVTRPQYELLGKVAKESLAKDIARFYGELHAIEPDLLRTAGALPIDQWPSPDIILAGIQPLLPKNLLPKAQQTLKTWAQLPPDLPIYGFFDGHGRNMAFDYSTQQLTGIYDFGDAGFGELHEEFIYTSFISKELTADVISHYEQLTGRTIDHNRVHTLTGVLLLTELADMVDDPEHGATCLENALTWLTENS</sequence>
<dbReference type="KEGG" id="sfol:H3H32_31315"/>
<dbReference type="PANTHER" id="PTHR21310:SF15">
    <property type="entry name" value="AMINOGLYCOSIDE PHOSPHOTRANSFERASE DOMAIN-CONTAINING PROTEIN"/>
    <property type="match status" value="1"/>
</dbReference>
<dbReference type="Gene3D" id="3.90.1200.10">
    <property type="match status" value="1"/>
</dbReference>
<dbReference type="RefSeq" id="WP_182459667.1">
    <property type="nucleotide sequence ID" value="NZ_CP059732.1"/>
</dbReference>
<gene>
    <name evidence="2" type="ORF">H3H32_31315</name>
</gene>
<evidence type="ECO:0000313" key="3">
    <source>
        <dbReference type="Proteomes" id="UP000515369"/>
    </source>
</evidence>
<dbReference type="SUPFAM" id="SSF56112">
    <property type="entry name" value="Protein kinase-like (PK-like)"/>
    <property type="match status" value="1"/>
</dbReference>
<proteinExistence type="predicted"/>
<reference evidence="2 3" key="1">
    <citation type="submission" date="2020-07" db="EMBL/GenBank/DDBJ databases">
        <title>Spirosoma foliorum sp. nov., isolated from the leaves on the Nejang mountain Korea, Republic of.</title>
        <authorList>
            <person name="Ho H."/>
            <person name="Lee Y.-J."/>
            <person name="Nurcahyanto D.-A."/>
            <person name="Kim S.-G."/>
        </authorList>
    </citation>
    <scope>NUCLEOTIDE SEQUENCE [LARGE SCALE GENOMIC DNA]</scope>
    <source>
        <strain evidence="2 3">PL0136</strain>
    </source>
</reference>
<keyword evidence="2" id="KW-0808">Transferase</keyword>
<evidence type="ECO:0000313" key="2">
    <source>
        <dbReference type="EMBL" id="QMW02358.1"/>
    </source>
</evidence>
<organism evidence="2 3">
    <name type="scientific">Spirosoma foliorum</name>
    <dbReference type="NCBI Taxonomy" id="2710596"/>
    <lineage>
        <taxon>Bacteria</taxon>
        <taxon>Pseudomonadati</taxon>
        <taxon>Bacteroidota</taxon>
        <taxon>Cytophagia</taxon>
        <taxon>Cytophagales</taxon>
        <taxon>Cytophagaceae</taxon>
        <taxon>Spirosoma</taxon>
    </lineage>
</organism>
<dbReference type="InterPro" id="IPR002575">
    <property type="entry name" value="Aminoglycoside_PTrfase"/>
</dbReference>
<dbReference type="Proteomes" id="UP000515369">
    <property type="component" value="Chromosome"/>
</dbReference>
<accession>A0A7G5GU16</accession>
<name>A0A7G5GU16_9BACT</name>
<dbReference type="PANTHER" id="PTHR21310">
    <property type="entry name" value="AMINOGLYCOSIDE PHOSPHOTRANSFERASE-RELATED-RELATED"/>
    <property type="match status" value="1"/>
</dbReference>